<dbReference type="InterPro" id="IPR036584">
    <property type="entry name" value="FliS_sf"/>
</dbReference>
<keyword evidence="3" id="KW-0963">Cytoplasm</keyword>
<dbReference type="SUPFAM" id="SSF101116">
    <property type="entry name" value="Flagellar export chaperone FliS"/>
    <property type="match status" value="1"/>
</dbReference>
<evidence type="ECO:0000313" key="6">
    <source>
        <dbReference type="EMBL" id="OIQ86816.1"/>
    </source>
</evidence>
<evidence type="ECO:0000256" key="2">
    <source>
        <dbReference type="ARBA" id="ARBA00008787"/>
    </source>
</evidence>
<evidence type="ECO:0000256" key="5">
    <source>
        <dbReference type="ARBA" id="ARBA00023186"/>
    </source>
</evidence>
<evidence type="ECO:0000256" key="1">
    <source>
        <dbReference type="ARBA" id="ARBA00004514"/>
    </source>
</evidence>
<keyword evidence="6" id="KW-0282">Flagellum</keyword>
<dbReference type="PANTHER" id="PTHR34773:SF1">
    <property type="entry name" value="FLAGELLAR SECRETION CHAPERONE FLIS"/>
    <property type="match status" value="1"/>
</dbReference>
<evidence type="ECO:0000256" key="3">
    <source>
        <dbReference type="ARBA" id="ARBA00022490"/>
    </source>
</evidence>
<dbReference type="Pfam" id="PF02561">
    <property type="entry name" value="FliS"/>
    <property type="match status" value="1"/>
</dbReference>
<keyword evidence="4" id="KW-1005">Bacterial flagellum biogenesis</keyword>
<organism evidence="6">
    <name type="scientific">mine drainage metagenome</name>
    <dbReference type="NCBI Taxonomy" id="410659"/>
    <lineage>
        <taxon>unclassified sequences</taxon>
        <taxon>metagenomes</taxon>
        <taxon>ecological metagenomes</taxon>
    </lineage>
</organism>
<reference evidence="6" key="1">
    <citation type="submission" date="2016-10" db="EMBL/GenBank/DDBJ databases">
        <title>Sequence of Gallionella enrichment culture.</title>
        <authorList>
            <person name="Poehlein A."/>
            <person name="Muehling M."/>
            <person name="Daniel R."/>
        </authorList>
    </citation>
    <scope>NUCLEOTIDE SEQUENCE</scope>
</reference>
<dbReference type="EMBL" id="MLJW01000457">
    <property type="protein sequence ID" value="OIQ86816.1"/>
    <property type="molecule type" value="Genomic_DNA"/>
</dbReference>
<sequence length="129" mass="13642">MTNASQNAAAADSLESSPVAVVKLYDTIMLHINRAGAAASAGDYQAQFTEVMNATRIIDGLNRCLDMDQGGRTAQSLRDMYEAVSRALLRSVGKTSGAEACERLVGAVAETRDAWATIAGVPLLKPELQ</sequence>
<gene>
    <name evidence="6" type="ORF">GALL_313240</name>
</gene>
<proteinExistence type="inferred from homology"/>
<dbReference type="InterPro" id="IPR003713">
    <property type="entry name" value="FliS"/>
</dbReference>
<keyword evidence="5" id="KW-0143">Chaperone</keyword>
<keyword evidence="6" id="KW-0969">Cilium</keyword>
<dbReference type="GO" id="GO:0044780">
    <property type="term" value="P:bacterial-type flagellum assembly"/>
    <property type="evidence" value="ECO:0007669"/>
    <property type="project" value="InterPro"/>
</dbReference>
<dbReference type="CDD" id="cd16098">
    <property type="entry name" value="FliS"/>
    <property type="match status" value="1"/>
</dbReference>
<dbReference type="AlphaFoldDB" id="A0A1J5QTM5"/>
<name>A0A1J5QTM5_9ZZZZ</name>
<evidence type="ECO:0000256" key="4">
    <source>
        <dbReference type="ARBA" id="ARBA00022795"/>
    </source>
</evidence>
<dbReference type="GO" id="GO:0005829">
    <property type="term" value="C:cytosol"/>
    <property type="evidence" value="ECO:0007669"/>
    <property type="project" value="UniProtKB-SubCell"/>
</dbReference>
<comment type="similarity">
    <text evidence="2">Belongs to the FliS family.</text>
</comment>
<dbReference type="GO" id="GO:0071973">
    <property type="term" value="P:bacterial-type flagellum-dependent cell motility"/>
    <property type="evidence" value="ECO:0007669"/>
    <property type="project" value="TreeGrafter"/>
</dbReference>
<comment type="subcellular location">
    <subcellularLocation>
        <location evidence="1">Cytoplasm</location>
        <location evidence="1">Cytosol</location>
    </subcellularLocation>
</comment>
<protein>
    <submittedName>
        <fullName evidence="6">Flagellar protein FliS</fullName>
    </submittedName>
</protein>
<keyword evidence="6" id="KW-0966">Cell projection</keyword>
<dbReference type="Gene3D" id="1.20.120.340">
    <property type="entry name" value="Flagellar protein FliS"/>
    <property type="match status" value="1"/>
</dbReference>
<dbReference type="PANTHER" id="PTHR34773">
    <property type="entry name" value="FLAGELLAR SECRETION CHAPERONE FLIS"/>
    <property type="match status" value="1"/>
</dbReference>
<comment type="caution">
    <text evidence="6">The sequence shown here is derived from an EMBL/GenBank/DDBJ whole genome shotgun (WGS) entry which is preliminary data.</text>
</comment>
<accession>A0A1J5QTM5</accession>